<comment type="subcellular location">
    <subcellularLocation>
        <location evidence="1">Cell membrane</location>
        <topology evidence="1">Multi-pass membrane protein</topology>
    </subcellularLocation>
</comment>
<evidence type="ECO:0000256" key="3">
    <source>
        <dbReference type="ARBA" id="ARBA00022692"/>
    </source>
</evidence>
<dbReference type="PANTHER" id="PTHR42920">
    <property type="entry name" value="OS03G0707200 PROTEIN-RELATED"/>
    <property type="match status" value="1"/>
</dbReference>
<dbReference type="AlphaFoldDB" id="A0A9W7F6B8"/>
<keyword evidence="5" id="KW-0472">Membrane</keyword>
<dbReference type="Pfam" id="PF00892">
    <property type="entry name" value="EamA"/>
    <property type="match status" value="2"/>
</dbReference>
<dbReference type="OrthoDB" id="2017960at2759"/>
<keyword evidence="6" id="KW-0732">Signal</keyword>
<feature type="domain" description="EamA" evidence="7">
    <location>
        <begin position="255"/>
        <end position="402"/>
    </location>
</feature>
<dbReference type="InterPro" id="IPR051258">
    <property type="entry name" value="Diverse_Substrate_Transporter"/>
</dbReference>
<keyword evidence="4" id="KW-1133">Transmembrane helix</keyword>
<reference evidence="9" key="1">
    <citation type="journal article" date="2023" name="Commun. Biol.">
        <title>Genome analysis of Parmales, the sister group of diatoms, reveals the evolutionary specialization of diatoms from phago-mixotrophs to photoautotrophs.</title>
        <authorList>
            <person name="Ban H."/>
            <person name="Sato S."/>
            <person name="Yoshikawa S."/>
            <person name="Yamada K."/>
            <person name="Nakamura Y."/>
            <person name="Ichinomiya M."/>
            <person name="Sato N."/>
            <person name="Blanc-Mathieu R."/>
            <person name="Endo H."/>
            <person name="Kuwata A."/>
            <person name="Ogata H."/>
        </authorList>
    </citation>
    <scope>NUCLEOTIDE SEQUENCE [LARGE SCALE GENOMIC DNA]</scope>
    <source>
        <strain evidence="9">NIES 3700</strain>
    </source>
</reference>
<dbReference type="GO" id="GO:0005886">
    <property type="term" value="C:plasma membrane"/>
    <property type="evidence" value="ECO:0007669"/>
    <property type="project" value="UniProtKB-SubCell"/>
</dbReference>
<dbReference type="Proteomes" id="UP001165122">
    <property type="component" value="Unassembled WGS sequence"/>
</dbReference>
<evidence type="ECO:0000256" key="2">
    <source>
        <dbReference type="ARBA" id="ARBA00022475"/>
    </source>
</evidence>
<gene>
    <name evidence="8" type="ORF">TrLO_g2873</name>
</gene>
<dbReference type="EMBL" id="BRXW01000080">
    <property type="protein sequence ID" value="GMI05035.1"/>
    <property type="molecule type" value="Genomic_DNA"/>
</dbReference>
<protein>
    <recommendedName>
        <fullName evidence="7">EamA domain-containing protein</fullName>
    </recommendedName>
</protein>
<evidence type="ECO:0000256" key="1">
    <source>
        <dbReference type="ARBA" id="ARBA00004651"/>
    </source>
</evidence>
<dbReference type="InterPro" id="IPR000620">
    <property type="entry name" value="EamA_dom"/>
</dbReference>
<feature type="domain" description="EamA" evidence="7">
    <location>
        <begin position="117"/>
        <end position="242"/>
    </location>
</feature>
<evidence type="ECO:0000256" key="6">
    <source>
        <dbReference type="SAM" id="SignalP"/>
    </source>
</evidence>
<dbReference type="SUPFAM" id="SSF103481">
    <property type="entry name" value="Multidrug resistance efflux transporter EmrE"/>
    <property type="match status" value="2"/>
</dbReference>
<feature type="signal peptide" evidence="6">
    <location>
        <begin position="1"/>
        <end position="17"/>
    </location>
</feature>
<evidence type="ECO:0000256" key="4">
    <source>
        <dbReference type="ARBA" id="ARBA00022989"/>
    </source>
</evidence>
<dbReference type="PANTHER" id="PTHR42920:SF5">
    <property type="entry name" value="EAMA DOMAIN-CONTAINING PROTEIN"/>
    <property type="match status" value="1"/>
</dbReference>
<name>A0A9W7F6B8_9STRA</name>
<organism evidence="8 9">
    <name type="scientific">Triparma laevis f. longispina</name>
    <dbReference type="NCBI Taxonomy" id="1714387"/>
    <lineage>
        <taxon>Eukaryota</taxon>
        <taxon>Sar</taxon>
        <taxon>Stramenopiles</taxon>
        <taxon>Ochrophyta</taxon>
        <taxon>Bolidophyceae</taxon>
        <taxon>Parmales</taxon>
        <taxon>Triparmaceae</taxon>
        <taxon>Triparma</taxon>
    </lineage>
</organism>
<dbReference type="InterPro" id="IPR037185">
    <property type="entry name" value="EmrE-like"/>
</dbReference>
<evidence type="ECO:0000313" key="9">
    <source>
        <dbReference type="Proteomes" id="UP001165122"/>
    </source>
</evidence>
<sequence length="419" mass="44517">MLLPHVLVLLLAHLSSSFTFHSSSSFHFPPPTSQSKFSQASRTKAVRHLRPLLLQPPESAPESAPESLLYYDEVPLGGVVCARGICVLEDLDVDIDVDASSSPFNTFLNSYAGPRVLLALASILYGTNFPLGAIMNENLPASFATSTRLLIAFVCLLPFIPKLNPELTKQSLLCGLFTSIGYASQSISLLTIPPSTVAFLGASTVIICPLLERLIDSKKITFETAPQTIISSLLCILGVAVLEGILTSGLGDFNSGDVFAILQAVGFGTSFFLTEKLMRSDPSQALSITSVQCGVCAFVCGIWCLLDSSLDLANTNIIELATNDSLKITAAAVVFTGAITTAGNRFVETTALGKMSSSEASVVLATEPIWAAGFGSWWVGETFGVEDWVGGGLIVIACLVNSLKPEQLSKFFSKSKSNE</sequence>
<evidence type="ECO:0000256" key="5">
    <source>
        <dbReference type="ARBA" id="ARBA00023136"/>
    </source>
</evidence>
<comment type="caution">
    <text evidence="8">The sequence shown here is derived from an EMBL/GenBank/DDBJ whole genome shotgun (WGS) entry which is preliminary data.</text>
</comment>
<accession>A0A9W7F6B8</accession>
<keyword evidence="3" id="KW-0812">Transmembrane</keyword>
<feature type="chain" id="PRO_5040748027" description="EamA domain-containing protein" evidence="6">
    <location>
        <begin position="18"/>
        <end position="419"/>
    </location>
</feature>
<proteinExistence type="predicted"/>
<keyword evidence="9" id="KW-1185">Reference proteome</keyword>
<evidence type="ECO:0000313" key="8">
    <source>
        <dbReference type="EMBL" id="GMI05035.1"/>
    </source>
</evidence>
<keyword evidence="2" id="KW-1003">Cell membrane</keyword>
<evidence type="ECO:0000259" key="7">
    <source>
        <dbReference type="Pfam" id="PF00892"/>
    </source>
</evidence>